<dbReference type="RefSeq" id="XP_022642514.1">
    <property type="nucleotide sequence ID" value="XM_022786793.1"/>
</dbReference>
<dbReference type="KEGG" id="vra:106774646"/>
<dbReference type="InterPro" id="IPR036226">
    <property type="entry name" value="LipOase_C_sf"/>
</dbReference>
<feature type="domain" description="Lipoxygenase" evidence="5">
    <location>
        <begin position="40"/>
        <end position="308"/>
    </location>
</feature>
<dbReference type="PANTHER" id="PTHR11771">
    <property type="entry name" value="LIPOXYGENASE"/>
    <property type="match status" value="1"/>
</dbReference>
<keyword evidence="2" id="KW-0223">Dioxygenase</keyword>
<dbReference type="GeneID" id="106774646"/>
<proteinExistence type="predicted"/>
<evidence type="ECO:0000313" key="7">
    <source>
        <dbReference type="RefSeq" id="XP_022642514.1"/>
    </source>
</evidence>
<feature type="compositionally biased region" description="Basic residues" evidence="4">
    <location>
        <begin position="100"/>
        <end position="109"/>
    </location>
</feature>
<dbReference type="GO" id="GO:0034440">
    <property type="term" value="P:lipid oxidation"/>
    <property type="evidence" value="ECO:0007669"/>
    <property type="project" value="InterPro"/>
</dbReference>
<evidence type="ECO:0000256" key="3">
    <source>
        <dbReference type="ARBA" id="ARBA00023002"/>
    </source>
</evidence>
<dbReference type="InterPro" id="IPR027433">
    <property type="entry name" value="Lipoxygenase_dom_3"/>
</dbReference>
<protein>
    <submittedName>
        <fullName evidence="7">Seed linoleate 9S-lipoxygenase-3-like</fullName>
    </submittedName>
</protein>
<gene>
    <name evidence="7" type="primary">LOC106774646</name>
</gene>
<feature type="region of interest" description="Disordered" evidence="4">
    <location>
        <begin position="77"/>
        <end position="121"/>
    </location>
</feature>
<evidence type="ECO:0000256" key="1">
    <source>
        <dbReference type="ARBA" id="ARBA00022723"/>
    </source>
</evidence>
<dbReference type="OrthoDB" id="1434303at2759"/>
<dbReference type="InterPro" id="IPR000907">
    <property type="entry name" value="LipOase"/>
</dbReference>
<evidence type="ECO:0000259" key="5">
    <source>
        <dbReference type="PROSITE" id="PS51393"/>
    </source>
</evidence>
<organism evidence="6 7">
    <name type="scientific">Vigna radiata var. radiata</name>
    <name type="common">Mung bean</name>
    <name type="synonym">Phaseolus aureus</name>
    <dbReference type="NCBI Taxonomy" id="3916"/>
    <lineage>
        <taxon>Eukaryota</taxon>
        <taxon>Viridiplantae</taxon>
        <taxon>Streptophyta</taxon>
        <taxon>Embryophyta</taxon>
        <taxon>Tracheophyta</taxon>
        <taxon>Spermatophyta</taxon>
        <taxon>Magnoliopsida</taxon>
        <taxon>eudicotyledons</taxon>
        <taxon>Gunneridae</taxon>
        <taxon>Pentapetalae</taxon>
        <taxon>rosids</taxon>
        <taxon>fabids</taxon>
        <taxon>Fabales</taxon>
        <taxon>Fabaceae</taxon>
        <taxon>Papilionoideae</taxon>
        <taxon>50 kb inversion clade</taxon>
        <taxon>NPAAA clade</taxon>
        <taxon>indigoferoid/millettioid clade</taxon>
        <taxon>Phaseoleae</taxon>
        <taxon>Vigna</taxon>
    </lineage>
</organism>
<keyword evidence="1" id="KW-0479">Metal-binding</keyword>
<sequence>MVGKGFSKSGMIGEVTKVLRRVFESEREVGDVKVDVWVRARIEASVLNFLKILNASSPAISDLPLVSDDYDVYNDLGDPDKGENHARPILGGSNTLPYPRRGRTGRRPTRKDPKSESRSSGIYLPRDEAFGHLKSSDFLTYGLKFVSQNFLPALESAFDLNFTLNEFDSFDDVHKLHSGGIKLPTDVISKISPLPVLKEIFRTDGEQVLKFPPPKVIQVSRSAWMIDEEFAREMLAGVNPNMIRLLQDFPPRSKLDSQVYGDHTSKITKEHLEPNLEGPSVEGDGDVLSDIASGKAGHAEEALLQVAL</sequence>
<dbReference type="STRING" id="3916.A0A3Q0FIL2"/>
<dbReference type="SUPFAM" id="SSF48484">
    <property type="entry name" value="Lipoxigenase"/>
    <property type="match status" value="1"/>
</dbReference>
<dbReference type="Gene3D" id="4.10.372.10">
    <property type="entry name" value="Lipoxygenase-1, Domain 3"/>
    <property type="match status" value="1"/>
</dbReference>
<dbReference type="PROSITE" id="PS51393">
    <property type="entry name" value="LIPOXYGENASE_3"/>
    <property type="match status" value="1"/>
</dbReference>
<dbReference type="GO" id="GO:0046872">
    <property type="term" value="F:metal ion binding"/>
    <property type="evidence" value="ECO:0007669"/>
    <property type="project" value="UniProtKB-KW"/>
</dbReference>
<reference evidence="7" key="2">
    <citation type="submission" date="2025-08" db="UniProtKB">
        <authorList>
            <consortium name="RefSeq"/>
        </authorList>
    </citation>
    <scope>IDENTIFICATION</scope>
    <source>
        <tissue evidence="7">Leaf</tissue>
    </source>
</reference>
<keyword evidence="3" id="KW-0560">Oxidoreductase</keyword>
<dbReference type="GO" id="GO:0016702">
    <property type="term" value="F:oxidoreductase activity, acting on single donors with incorporation of molecular oxygen, incorporation of two atoms of oxygen"/>
    <property type="evidence" value="ECO:0007669"/>
    <property type="project" value="InterPro"/>
</dbReference>
<dbReference type="AlphaFoldDB" id="A0A3Q0FIL2"/>
<dbReference type="PRINTS" id="PR00468">
    <property type="entry name" value="PLTLPOXGNASE"/>
</dbReference>
<dbReference type="Pfam" id="PF00305">
    <property type="entry name" value="Lipoxygenase"/>
    <property type="match status" value="1"/>
</dbReference>
<name>A0A3Q0FIL2_VIGRR</name>
<dbReference type="Proteomes" id="UP000087766">
    <property type="component" value="Chromosome 10"/>
</dbReference>
<dbReference type="Gene3D" id="3.10.450.60">
    <property type="match status" value="1"/>
</dbReference>
<keyword evidence="6" id="KW-1185">Reference proteome</keyword>
<dbReference type="InterPro" id="IPR013819">
    <property type="entry name" value="LipOase_C"/>
</dbReference>
<evidence type="ECO:0000256" key="4">
    <source>
        <dbReference type="SAM" id="MobiDB-lite"/>
    </source>
</evidence>
<reference evidence="6" key="1">
    <citation type="journal article" date="2014" name="Nat. Commun.">
        <title>Genome sequence of mungbean and insights into evolution within Vigna species.</title>
        <authorList>
            <person name="Kang Y.J."/>
            <person name="Kim S.K."/>
            <person name="Kim M.Y."/>
            <person name="Lestari P."/>
            <person name="Kim K.H."/>
            <person name="Ha B.K."/>
            <person name="Jun T.H."/>
            <person name="Hwang W.J."/>
            <person name="Lee T."/>
            <person name="Lee J."/>
            <person name="Shim S."/>
            <person name="Yoon M.Y."/>
            <person name="Jang Y.E."/>
            <person name="Han K.S."/>
            <person name="Taeprayoon P."/>
            <person name="Yoon N."/>
            <person name="Somta P."/>
            <person name="Tanya P."/>
            <person name="Kim K.S."/>
            <person name="Gwag J.G."/>
            <person name="Moon J.K."/>
            <person name="Lee Y.H."/>
            <person name="Park B.S."/>
            <person name="Bombarely A."/>
            <person name="Doyle J.J."/>
            <person name="Jackson S.A."/>
            <person name="Schafleitner R."/>
            <person name="Srinives P."/>
            <person name="Varshney R.K."/>
            <person name="Lee S.H."/>
        </authorList>
    </citation>
    <scope>NUCLEOTIDE SEQUENCE [LARGE SCALE GENOMIC DNA]</scope>
    <source>
        <strain evidence="6">cv. VC1973A</strain>
    </source>
</reference>
<accession>A0A3Q0FIL2</accession>
<dbReference type="Gene3D" id="4.10.375.10">
    <property type="entry name" value="Lipoxygenase-1, Domain 2"/>
    <property type="match status" value="1"/>
</dbReference>
<dbReference type="InterPro" id="IPR001246">
    <property type="entry name" value="LipOase_plant"/>
</dbReference>
<evidence type="ECO:0000313" key="6">
    <source>
        <dbReference type="Proteomes" id="UP000087766"/>
    </source>
</evidence>
<evidence type="ECO:0000256" key="2">
    <source>
        <dbReference type="ARBA" id="ARBA00022964"/>
    </source>
</evidence>